<reference evidence="1 2" key="1">
    <citation type="submission" date="2012-02" db="EMBL/GenBank/DDBJ databases">
        <title>Complete sequence of chromosome of Singulisphaera acidiphila DSM 18658.</title>
        <authorList>
            <consortium name="US DOE Joint Genome Institute (JGI-PGF)"/>
            <person name="Lucas S."/>
            <person name="Copeland A."/>
            <person name="Lapidus A."/>
            <person name="Glavina del Rio T."/>
            <person name="Dalin E."/>
            <person name="Tice H."/>
            <person name="Bruce D."/>
            <person name="Goodwin L."/>
            <person name="Pitluck S."/>
            <person name="Peters L."/>
            <person name="Ovchinnikova G."/>
            <person name="Chertkov O."/>
            <person name="Kyrpides N."/>
            <person name="Mavromatis K."/>
            <person name="Ivanova N."/>
            <person name="Brettin T."/>
            <person name="Detter J.C."/>
            <person name="Han C."/>
            <person name="Larimer F."/>
            <person name="Land M."/>
            <person name="Hauser L."/>
            <person name="Markowitz V."/>
            <person name="Cheng J.-F."/>
            <person name="Hugenholtz P."/>
            <person name="Woyke T."/>
            <person name="Wu D."/>
            <person name="Tindall B."/>
            <person name="Pomrenke H."/>
            <person name="Brambilla E."/>
            <person name="Klenk H.-P."/>
            <person name="Eisen J.A."/>
        </authorList>
    </citation>
    <scope>NUCLEOTIDE SEQUENCE [LARGE SCALE GENOMIC DNA]</scope>
    <source>
        <strain evidence="2">ATCC BAA-1392 / DSM 18658 / VKM B-2454 / MOB10</strain>
    </source>
</reference>
<organism evidence="1 2">
    <name type="scientific">Singulisphaera acidiphila (strain ATCC BAA-1392 / DSM 18658 / VKM B-2454 / MOB10)</name>
    <dbReference type="NCBI Taxonomy" id="886293"/>
    <lineage>
        <taxon>Bacteria</taxon>
        <taxon>Pseudomonadati</taxon>
        <taxon>Planctomycetota</taxon>
        <taxon>Planctomycetia</taxon>
        <taxon>Isosphaerales</taxon>
        <taxon>Isosphaeraceae</taxon>
        <taxon>Singulisphaera</taxon>
    </lineage>
</organism>
<dbReference type="InterPro" id="IPR014825">
    <property type="entry name" value="DNA_alkylation"/>
</dbReference>
<dbReference type="AlphaFoldDB" id="L0DLW1"/>
<dbReference type="eggNOG" id="COG4912">
    <property type="taxonomic scope" value="Bacteria"/>
</dbReference>
<gene>
    <name evidence="1" type="ordered locus">Sinac_5525</name>
</gene>
<dbReference type="Proteomes" id="UP000010798">
    <property type="component" value="Chromosome"/>
</dbReference>
<keyword evidence="2" id="KW-1185">Reference proteome</keyword>
<dbReference type="SUPFAM" id="SSF48371">
    <property type="entry name" value="ARM repeat"/>
    <property type="match status" value="1"/>
</dbReference>
<dbReference type="PANTHER" id="PTHR41291:SF1">
    <property type="entry name" value="DNA ALKYLATION REPAIR PROTEIN"/>
    <property type="match status" value="1"/>
</dbReference>
<name>L0DLW1_SINAD</name>
<dbReference type="OrthoDB" id="9801369at2"/>
<dbReference type="KEGG" id="saci:Sinac_5525"/>
<dbReference type="HOGENOM" id="CLU_061369_0_1_0"/>
<dbReference type="EMBL" id="CP003364">
    <property type="protein sequence ID" value="AGA29666.1"/>
    <property type="molecule type" value="Genomic_DNA"/>
</dbReference>
<accession>L0DLW1</accession>
<evidence type="ECO:0000313" key="1">
    <source>
        <dbReference type="EMBL" id="AGA29666.1"/>
    </source>
</evidence>
<dbReference type="PANTHER" id="PTHR41291">
    <property type="entry name" value="DNA ALKYLATION REPAIR PROTEIN"/>
    <property type="match status" value="1"/>
</dbReference>
<sequence>MKLADVLGQLDALGAGKARVMMGPLRALGKKLKTDHALALALWDTGRTDAMLLATMVMAPDRLTAADAAAMLASATDFQLVDELTYKVVAESACADELCRKWVGAKQELTGRAGWNLLVAKLLGKRLVTGECADILKTIESCCKAAPVKKAESMMRCLVEIGVRFPEHRQRAIDIGTRWGLIDDRPVPKGCTPFYAPDWIAAILKRQKT</sequence>
<evidence type="ECO:0000313" key="2">
    <source>
        <dbReference type="Proteomes" id="UP000010798"/>
    </source>
</evidence>
<dbReference type="InterPro" id="IPR016024">
    <property type="entry name" value="ARM-type_fold"/>
</dbReference>
<dbReference type="STRING" id="886293.Sinac_5525"/>
<dbReference type="RefSeq" id="WP_015248766.1">
    <property type="nucleotide sequence ID" value="NC_019892.1"/>
</dbReference>
<proteinExistence type="predicted"/>
<protein>
    <submittedName>
        <fullName evidence="1">Putative DNA alkylation repair enzyme</fullName>
    </submittedName>
</protein>
<dbReference type="Pfam" id="PF08713">
    <property type="entry name" value="DNA_alkylation"/>
    <property type="match status" value="1"/>
</dbReference>